<reference evidence="1 2" key="2">
    <citation type="journal article" date="2022" name="Mol. Ecol. Resour.">
        <title>The genomes of chicory, endive, great burdock and yacon provide insights into Asteraceae paleo-polyploidization history and plant inulin production.</title>
        <authorList>
            <person name="Fan W."/>
            <person name="Wang S."/>
            <person name="Wang H."/>
            <person name="Wang A."/>
            <person name="Jiang F."/>
            <person name="Liu H."/>
            <person name="Zhao H."/>
            <person name="Xu D."/>
            <person name="Zhang Y."/>
        </authorList>
    </citation>
    <scope>NUCLEOTIDE SEQUENCE [LARGE SCALE GENOMIC DNA]</scope>
    <source>
        <strain evidence="2">cv. Yunnan</strain>
        <tissue evidence="1">Leaves</tissue>
    </source>
</reference>
<protein>
    <submittedName>
        <fullName evidence="1">Uncharacterized protein</fullName>
    </submittedName>
</protein>
<dbReference type="Proteomes" id="UP001056120">
    <property type="component" value="Linkage Group LG20"/>
</dbReference>
<sequence length="100" mass="10395">MSSSGPLGLDPGRLGLGLCRLQAVELYRANKSLIMQSHKMETLSNFLLVLALGKRGREDTRKDGAAAGGKWDHGGQGGDEGGHGKDHGGDEGGDEGGHED</sequence>
<gene>
    <name evidence="1" type="ORF">L1987_59737</name>
</gene>
<proteinExistence type="predicted"/>
<dbReference type="EMBL" id="CM042037">
    <property type="protein sequence ID" value="KAI3742058.1"/>
    <property type="molecule type" value="Genomic_DNA"/>
</dbReference>
<name>A0ACB9D618_9ASTR</name>
<reference evidence="2" key="1">
    <citation type="journal article" date="2022" name="Mol. Ecol. Resour.">
        <title>The genomes of chicory, endive, great burdock and yacon provide insights into Asteraceae palaeo-polyploidization history and plant inulin production.</title>
        <authorList>
            <person name="Fan W."/>
            <person name="Wang S."/>
            <person name="Wang H."/>
            <person name="Wang A."/>
            <person name="Jiang F."/>
            <person name="Liu H."/>
            <person name="Zhao H."/>
            <person name="Xu D."/>
            <person name="Zhang Y."/>
        </authorList>
    </citation>
    <scope>NUCLEOTIDE SEQUENCE [LARGE SCALE GENOMIC DNA]</scope>
    <source>
        <strain evidence="2">cv. Yunnan</strain>
    </source>
</reference>
<evidence type="ECO:0000313" key="2">
    <source>
        <dbReference type="Proteomes" id="UP001056120"/>
    </source>
</evidence>
<keyword evidence="2" id="KW-1185">Reference proteome</keyword>
<organism evidence="1 2">
    <name type="scientific">Smallanthus sonchifolius</name>
    <dbReference type="NCBI Taxonomy" id="185202"/>
    <lineage>
        <taxon>Eukaryota</taxon>
        <taxon>Viridiplantae</taxon>
        <taxon>Streptophyta</taxon>
        <taxon>Embryophyta</taxon>
        <taxon>Tracheophyta</taxon>
        <taxon>Spermatophyta</taxon>
        <taxon>Magnoliopsida</taxon>
        <taxon>eudicotyledons</taxon>
        <taxon>Gunneridae</taxon>
        <taxon>Pentapetalae</taxon>
        <taxon>asterids</taxon>
        <taxon>campanulids</taxon>
        <taxon>Asterales</taxon>
        <taxon>Asteraceae</taxon>
        <taxon>Asteroideae</taxon>
        <taxon>Heliantheae alliance</taxon>
        <taxon>Millerieae</taxon>
        <taxon>Smallanthus</taxon>
    </lineage>
</organism>
<accession>A0ACB9D618</accession>
<evidence type="ECO:0000313" key="1">
    <source>
        <dbReference type="EMBL" id="KAI3742058.1"/>
    </source>
</evidence>
<comment type="caution">
    <text evidence="1">The sequence shown here is derived from an EMBL/GenBank/DDBJ whole genome shotgun (WGS) entry which is preliminary data.</text>
</comment>